<dbReference type="EMBL" id="JBHSWT010000230">
    <property type="protein sequence ID" value="MFC6771022.1"/>
    <property type="molecule type" value="Genomic_DNA"/>
</dbReference>
<evidence type="ECO:0000256" key="1">
    <source>
        <dbReference type="SAM" id="Phobius"/>
    </source>
</evidence>
<feature type="transmembrane region" description="Helical" evidence="1">
    <location>
        <begin position="102"/>
        <end position="124"/>
    </location>
</feature>
<evidence type="ECO:0000313" key="3">
    <source>
        <dbReference type="EMBL" id="MFC6771022.1"/>
    </source>
</evidence>
<feature type="transmembrane region" description="Helical" evidence="1">
    <location>
        <begin position="26"/>
        <end position="51"/>
    </location>
</feature>
<keyword evidence="1" id="KW-0812">Transmembrane</keyword>
<feature type="non-terminal residue" evidence="3">
    <location>
        <position position="133"/>
    </location>
</feature>
<name>A0ABD5T1I4_9EURY</name>
<comment type="caution">
    <text evidence="3">The sequence shown here is derived from an EMBL/GenBank/DDBJ whole genome shotgun (WGS) entry which is preliminary data.</text>
</comment>
<reference evidence="3 4" key="1">
    <citation type="journal article" date="2019" name="Int. J. Syst. Evol. Microbiol.">
        <title>The Global Catalogue of Microorganisms (GCM) 10K type strain sequencing project: providing services to taxonomists for standard genome sequencing and annotation.</title>
        <authorList>
            <consortium name="The Broad Institute Genomics Platform"/>
            <consortium name="The Broad Institute Genome Sequencing Center for Infectious Disease"/>
            <person name="Wu L."/>
            <person name="Ma J."/>
        </authorList>
    </citation>
    <scope>NUCLEOTIDE SEQUENCE [LARGE SCALE GENOMIC DNA]</scope>
    <source>
        <strain evidence="3 4">PJ61</strain>
    </source>
</reference>
<organism evidence="3 4">
    <name type="scientific">Halorubrum pallidum</name>
    <dbReference type="NCBI Taxonomy" id="1526114"/>
    <lineage>
        <taxon>Archaea</taxon>
        <taxon>Methanobacteriati</taxon>
        <taxon>Methanobacteriota</taxon>
        <taxon>Stenosarchaea group</taxon>
        <taxon>Halobacteria</taxon>
        <taxon>Halobacteriales</taxon>
        <taxon>Haloferacaceae</taxon>
        <taxon>Halorubrum</taxon>
    </lineage>
</organism>
<evidence type="ECO:0000313" key="4">
    <source>
        <dbReference type="Proteomes" id="UP001596274"/>
    </source>
</evidence>
<accession>A0ABD5T1I4</accession>
<feature type="domain" description="DUF8173" evidence="2">
    <location>
        <begin position="25"/>
        <end position="122"/>
    </location>
</feature>
<protein>
    <recommendedName>
        <fullName evidence="2">DUF8173 domain-containing protein</fullName>
    </recommendedName>
</protein>
<dbReference type="Proteomes" id="UP001596274">
    <property type="component" value="Unassembled WGS sequence"/>
</dbReference>
<keyword evidence="1" id="KW-0472">Membrane</keyword>
<proteinExistence type="predicted"/>
<sequence>MPSTPLSTPIDGIAPGPTNPTEPLEFAVAAGISFVIELAVVGILGAIVIAVAPDFTDEGSEYVRGEPVMAFVYGFGAYLAIAAAAILLAITIIGLIVVVPGLIALAIVGVATTTVGVVALGRWIGAAFDIDDG</sequence>
<keyword evidence="1" id="KW-1133">Transmembrane helix</keyword>
<keyword evidence="4" id="KW-1185">Reference proteome</keyword>
<feature type="transmembrane region" description="Helical" evidence="1">
    <location>
        <begin position="71"/>
        <end position="96"/>
    </location>
</feature>
<gene>
    <name evidence="3" type="ORF">ACFQDD_05745</name>
</gene>
<dbReference type="InterPro" id="IPR058486">
    <property type="entry name" value="DUF8173"/>
</dbReference>
<evidence type="ECO:0000259" key="2">
    <source>
        <dbReference type="Pfam" id="PF26514"/>
    </source>
</evidence>
<dbReference type="AlphaFoldDB" id="A0ABD5T1I4"/>
<dbReference type="Pfam" id="PF26514">
    <property type="entry name" value="DUF8173"/>
    <property type="match status" value="1"/>
</dbReference>